<dbReference type="Gene3D" id="3.40.50.12780">
    <property type="entry name" value="N-terminal domain of ligase-like"/>
    <property type="match status" value="1"/>
</dbReference>
<reference evidence="1 2" key="1">
    <citation type="submission" date="2016-10" db="EMBL/GenBank/DDBJ databases">
        <authorList>
            <person name="de Groot N.N."/>
        </authorList>
    </citation>
    <scope>NUCLEOTIDE SEQUENCE [LARGE SCALE GENOMIC DNA]</scope>
    <source>
        <strain evidence="1 2">DSM 23421</strain>
    </source>
</reference>
<dbReference type="SUPFAM" id="SSF56801">
    <property type="entry name" value="Acetyl-CoA synthetase-like"/>
    <property type="match status" value="1"/>
</dbReference>
<dbReference type="GO" id="GO:0016874">
    <property type="term" value="F:ligase activity"/>
    <property type="evidence" value="ECO:0007669"/>
    <property type="project" value="UniProtKB-KW"/>
</dbReference>
<dbReference type="InterPro" id="IPR053158">
    <property type="entry name" value="CapK_Type1_Caps_Biosynth"/>
</dbReference>
<dbReference type="RefSeq" id="WP_091871368.1">
    <property type="nucleotide sequence ID" value="NZ_FNAO01000008.1"/>
</dbReference>
<evidence type="ECO:0000313" key="1">
    <source>
        <dbReference type="EMBL" id="SDE86076.1"/>
    </source>
</evidence>
<dbReference type="STRING" id="641691.SAMN05421636_10883"/>
<keyword evidence="2" id="KW-1185">Reference proteome</keyword>
<organism evidence="1 2">
    <name type="scientific">Pricia antarctica</name>
    <dbReference type="NCBI Taxonomy" id="641691"/>
    <lineage>
        <taxon>Bacteria</taxon>
        <taxon>Pseudomonadati</taxon>
        <taxon>Bacteroidota</taxon>
        <taxon>Flavobacteriia</taxon>
        <taxon>Flavobacteriales</taxon>
        <taxon>Flavobacteriaceae</taxon>
        <taxon>Pricia</taxon>
    </lineage>
</organism>
<accession>A0A1G7GD62</accession>
<dbReference type="Proteomes" id="UP000199109">
    <property type="component" value="Unassembled WGS sequence"/>
</dbReference>
<protein>
    <submittedName>
        <fullName evidence="1">Phenylacetate-CoA ligase</fullName>
    </submittedName>
</protein>
<gene>
    <name evidence="1" type="ORF">SAMN05421636_10883</name>
</gene>
<keyword evidence="1" id="KW-0436">Ligase</keyword>
<name>A0A1G7GD62_9FLAO</name>
<sequence length="436" mass="50317">MLRSFRNSLFWISDWFQGAEIRKHHDAVTKINEDQDSDFAIQKRKQYLNDLLAHCRKTVPYYRNLTISDSLLENYPVTNKNLIKMSSVSFRSEEYTQKKTFNASTSGSTGTPFTVLHNLDKKKRHIADVRFFWESVGHAYGTRFFYLRIWTAQNKKSKFLQKKQNIVPIEVFKMDDSAIQAFLEEVRATDSPKSILGYASALDRIVTYIQQNHSDMSHANVVSIIAMSESLDLPTKKVLAACFNCPVVSRYANTECGMLAQQTADLENDYLLNLASYHIEVLDLEKDVPAEEGKPGRIVVTDLFNKAMPMVRYDTGDVGTMGKIEKNGRTQYVFKKVEGRKMDAIYDTQGEPISSFTITNNMWKYIELTQYQFIQLSETEYKFKLNAPEKFLREEELMSEFRSYFGENAKITVEYVDEIPLLCSGKRKKVLNRSAS</sequence>
<dbReference type="AlphaFoldDB" id="A0A1G7GD62"/>
<dbReference type="EMBL" id="FNAO01000008">
    <property type="protein sequence ID" value="SDE86076.1"/>
    <property type="molecule type" value="Genomic_DNA"/>
</dbReference>
<evidence type="ECO:0000313" key="2">
    <source>
        <dbReference type="Proteomes" id="UP000199109"/>
    </source>
</evidence>
<dbReference type="PANTHER" id="PTHR36932">
    <property type="entry name" value="CAPSULAR POLYSACCHARIDE BIOSYNTHESIS PROTEIN"/>
    <property type="match status" value="1"/>
</dbReference>
<proteinExistence type="predicted"/>
<dbReference type="OrthoDB" id="580775at2"/>
<dbReference type="InterPro" id="IPR042099">
    <property type="entry name" value="ANL_N_sf"/>
</dbReference>
<dbReference type="PANTHER" id="PTHR36932:SF1">
    <property type="entry name" value="CAPSULAR POLYSACCHARIDE BIOSYNTHESIS PROTEIN"/>
    <property type="match status" value="1"/>
</dbReference>